<keyword evidence="2 5" id="KW-0645">Protease</keyword>
<dbReference type="EMBL" id="WTYC01000002">
    <property type="protein sequence ID" value="MXO47795.1"/>
    <property type="molecule type" value="Genomic_DNA"/>
</dbReference>
<dbReference type="OrthoDB" id="9816306at2"/>
<evidence type="ECO:0000256" key="1">
    <source>
        <dbReference type="ARBA" id="ARBA00011073"/>
    </source>
</evidence>
<keyword evidence="10" id="KW-1185">Reference proteome</keyword>
<dbReference type="Pfam" id="PF00082">
    <property type="entry name" value="Peptidase_S8"/>
    <property type="match status" value="1"/>
</dbReference>
<dbReference type="InterPro" id="IPR015500">
    <property type="entry name" value="Peptidase_S8_subtilisin-rel"/>
</dbReference>
<dbReference type="InterPro" id="IPR022398">
    <property type="entry name" value="Peptidase_S8_His-AS"/>
</dbReference>
<feature type="domain" description="Peptidase S8/S53" evidence="8">
    <location>
        <begin position="154"/>
        <end position="358"/>
    </location>
</feature>
<evidence type="ECO:0000256" key="6">
    <source>
        <dbReference type="SAM" id="MobiDB-lite"/>
    </source>
</evidence>
<evidence type="ECO:0000256" key="3">
    <source>
        <dbReference type="ARBA" id="ARBA00022801"/>
    </source>
</evidence>
<dbReference type="InterPro" id="IPR050131">
    <property type="entry name" value="Peptidase_S8_subtilisin-like"/>
</dbReference>
<protein>
    <submittedName>
        <fullName evidence="9">S8 family serine peptidase</fullName>
    </submittedName>
</protein>
<organism evidence="9 10">
    <name type="scientific">Qipengyuania vulgaris</name>
    <dbReference type="NCBI Taxonomy" id="291985"/>
    <lineage>
        <taxon>Bacteria</taxon>
        <taxon>Pseudomonadati</taxon>
        <taxon>Pseudomonadota</taxon>
        <taxon>Alphaproteobacteria</taxon>
        <taxon>Sphingomonadales</taxon>
        <taxon>Erythrobacteraceae</taxon>
        <taxon>Qipengyuania</taxon>
    </lineage>
</organism>
<feature type="active site" description="Charge relay system" evidence="5">
    <location>
        <position position="347"/>
    </location>
</feature>
<dbReference type="Proteomes" id="UP000448199">
    <property type="component" value="Unassembled WGS sequence"/>
</dbReference>
<dbReference type="PROSITE" id="PS51892">
    <property type="entry name" value="SUBTILASE"/>
    <property type="match status" value="1"/>
</dbReference>
<keyword evidence="4 5" id="KW-0720">Serine protease</keyword>
<evidence type="ECO:0000313" key="9">
    <source>
        <dbReference type="EMBL" id="MXO47795.1"/>
    </source>
</evidence>
<dbReference type="PANTHER" id="PTHR43806:SF11">
    <property type="entry name" value="CEREVISIN-RELATED"/>
    <property type="match status" value="1"/>
</dbReference>
<dbReference type="InterPro" id="IPR036852">
    <property type="entry name" value="Peptidase_S8/S53_dom_sf"/>
</dbReference>
<name>A0A844XNQ4_9SPHN</name>
<feature type="region of interest" description="Disordered" evidence="6">
    <location>
        <begin position="363"/>
        <end position="382"/>
    </location>
</feature>
<keyword evidence="3 5" id="KW-0378">Hydrolase</keyword>
<dbReference type="PROSITE" id="PS00138">
    <property type="entry name" value="SUBTILASE_SER"/>
    <property type="match status" value="1"/>
</dbReference>
<sequence length="382" mass="38134">MGRDCIMKIDLGRLATASVIALAGAAVATPAAAQKIENQYVCVFNPGLVGKGQVKAEANRSARAAGANVKFTYERTIRGFAVNAAPQAVAKMQANNPRIAYCEQDQVYSVSAPPPGKGPGGGGNDGGSQPSESTPWGVTRVGGGQTGATGRALVIDSGVDLDHPDLNVDVSLAANFTRDKDADDGNGHGTHVAGTIAAIKGNGIGVVGVAPGVTVVGIKVLDRRGSGSTSGVIAGIEYAASIANSDDVANMSLGGGFSQALNDAVIAAAQGGLEFALAAGNESTSATTKSPASANHPNIYTISSFAQGDNWSSFSNYGNPPVDYAQPGSSILSTYKGGGYATLSGTSMASPHMAGLLLLGTPRSGGSVNGDPDGNPDTIGIN</sequence>
<dbReference type="PROSITE" id="PS00137">
    <property type="entry name" value="SUBTILASE_HIS"/>
    <property type="match status" value="1"/>
</dbReference>
<evidence type="ECO:0000256" key="7">
    <source>
        <dbReference type="SAM" id="SignalP"/>
    </source>
</evidence>
<feature type="region of interest" description="Disordered" evidence="6">
    <location>
        <begin position="110"/>
        <end position="145"/>
    </location>
</feature>
<dbReference type="Gene3D" id="3.40.50.200">
    <property type="entry name" value="Peptidase S8/S53 domain"/>
    <property type="match status" value="1"/>
</dbReference>
<feature type="active site" description="Charge relay system" evidence="5">
    <location>
        <position position="156"/>
    </location>
</feature>
<evidence type="ECO:0000256" key="5">
    <source>
        <dbReference type="PROSITE-ProRule" id="PRU01240"/>
    </source>
</evidence>
<dbReference type="PANTHER" id="PTHR43806">
    <property type="entry name" value="PEPTIDASE S8"/>
    <property type="match status" value="1"/>
</dbReference>
<dbReference type="SUPFAM" id="SSF52743">
    <property type="entry name" value="Subtilisin-like"/>
    <property type="match status" value="1"/>
</dbReference>
<accession>A0A844XNQ4</accession>
<dbReference type="InterPro" id="IPR023828">
    <property type="entry name" value="Peptidase_S8_Ser-AS"/>
</dbReference>
<feature type="active site" description="Charge relay system" evidence="5">
    <location>
        <position position="188"/>
    </location>
</feature>
<dbReference type="GO" id="GO:0006508">
    <property type="term" value="P:proteolysis"/>
    <property type="evidence" value="ECO:0007669"/>
    <property type="project" value="UniProtKB-KW"/>
</dbReference>
<dbReference type="SUPFAM" id="SSF54897">
    <property type="entry name" value="Protease propeptides/inhibitors"/>
    <property type="match status" value="1"/>
</dbReference>
<comment type="caution">
    <text evidence="9">The sequence shown here is derived from an EMBL/GenBank/DDBJ whole genome shotgun (WGS) entry which is preliminary data.</text>
</comment>
<reference evidence="9 10" key="1">
    <citation type="submission" date="2019-12" db="EMBL/GenBank/DDBJ databases">
        <title>Genomic-based taxomic classification of the family Erythrobacteraceae.</title>
        <authorList>
            <person name="Xu L."/>
        </authorList>
    </citation>
    <scope>NUCLEOTIDE SEQUENCE [LARGE SCALE GENOMIC DNA]</scope>
    <source>
        <strain evidence="9 10">DSM 17792</strain>
    </source>
</reference>
<evidence type="ECO:0000259" key="8">
    <source>
        <dbReference type="Pfam" id="PF00082"/>
    </source>
</evidence>
<evidence type="ECO:0000256" key="4">
    <source>
        <dbReference type="ARBA" id="ARBA00022825"/>
    </source>
</evidence>
<proteinExistence type="inferred from homology"/>
<gene>
    <name evidence="9" type="ORF">GRI69_05960</name>
</gene>
<dbReference type="GO" id="GO:0004252">
    <property type="term" value="F:serine-type endopeptidase activity"/>
    <property type="evidence" value="ECO:0007669"/>
    <property type="project" value="UniProtKB-UniRule"/>
</dbReference>
<evidence type="ECO:0000256" key="2">
    <source>
        <dbReference type="ARBA" id="ARBA00022670"/>
    </source>
</evidence>
<dbReference type="PRINTS" id="PR00723">
    <property type="entry name" value="SUBTILISIN"/>
</dbReference>
<dbReference type="InterPro" id="IPR000209">
    <property type="entry name" value="Peptidase_S8/S53_dom"/>
</dbReference>
<dbReference type="InterPro" id="IPR037045">
    <property type="entry name" value="S8pro/Inhibitor_I9_sf"/>
</dbReference>
<keyword evidence="7" id="KW-0732">Signal</keyword>
<dbReference type="Gene3D" id="3.30.70.80">
    <property type="entry name" value="Peptidase S8 propeptide/proteinase inhibitor I9"/>
    <property type="match status" value="1"/>
</dbReference>
<feature type="signal peptide" evidence="7">
    <location>
        <begin position="1"/>
        <end position="28"/>
    </location>
</feature>
<dbReference type="AlphaFoldDB" id="A0A844XNQ4"/>
<feature type="chain" id="PRO_5033009659" evidence="7">
    <location>
        <begin position="29"/>
        <end position="382"/>
    </location>
</feature>
<comment type="similarity">
    <text evidence="1 5">Belongs to the peptidase S8 family.</text>
</comment>
<evidence type="ECO:0000313" key="10">
    <source>
        <dbReference type="Proteomes" id="UP000448199"/>
    </source>
</evidence>